<feature type="region of interest" description="Disordered" evidence="1">
    <location>
        <begin position="1"/>
        <end position="64"/>
    </location>
</feature>
<evidence type="ECO:0000313" key="3">
    <source>
        <dbReference type="Proteomes" id="UP001430953"/>
    </source>
</evidence>
<reference evidence="2 3" key="1">
    <citation type="submission" date="2023-03" db="EMBL/GenBank/DDBJ databases">
        <title>High recombination rates correlate with genetic variation in Cardiocondyla obscurior ants.</title>
        <authorList>
            <person name="Errbii M."/>
        </authorList>
    </citation>
    <scope>NUCLEOTIDE SEQUENCE [LARGE SCALE GENOMIC DNA]</scope>
    <source>
        <strain evidence="2">Alpha-2009</strain>
        <tissue evidence="2">Whole body</tissue>
    </source>
</reference>
<evidence type="ECO:0000256" key="1">
    <source>
        <dbReference type="SAM" id="MobiDB-lite"/>
    </source>
</evidence>
<dbReference type="AlphaFoldDB" id="A0AAW2EYF5"/>
<evidence type="ECO:0000313" key="2">
    <source>
        <dbReference type="EMBL" id="KAL0107236.1"/>
    </source>
</evidence>
<sequence>MNRAPVVGESSTCAQRRPSTRLSVSAETTLSRRPRSARAGKEERNKKKEKKREKEKECKKSRRGEKTERTCILSGYSGNYRRWFRQRIPLLSSYLRYVADKLYGILGALSYGSPLLFAGVVCPVRVNPGRGNNPAPFTPIPRVIARSRRLLAKKILYARVDRSRSHWRRARNVRRLCCYAATANHFRPAAEEKKEKKRENIQAG</sequence>
<feature type="compositionally biased region" description="Basic and acidic residues" evidence="1">
    <location>
        <begin position="39"/>
        <end position="64"/>
    </location>
</feature>
<gene>
    <name evidence="2" type="ORF">PUN28_015640</name>
</gene>
<dbReference type="EMBL" id="JADYXP020000017">
    <property type="protein sequence ID" value="KAL0107236.1"/>
    <property type="molecule type" value="Genomic_DNA"/>
</dbReference>
<accession>A0AAW2EYF5</accession>
<protein>
    <submittedName>
        <fullName evidence="2">Uncharacterized protein</fullName>
    </submittedName>
</protein>
<feature type="compositionally biased region" description="Polar residues" evidence="1">
    <location>
        <begin position="20"/>
        <end position="31"/>
    </location>
</feature>
<proteinExistence type="predicted"/>
<name>A0AAW2EYF5_9HYME</name>
<organism evidence="2 3">
    <name type="scientific">Cardiocondyla obscurior</name>
    <dbReference type="NCBI Taxonomy" id="286306"/>
    <lineage>
        <taxon>Eukaryota</taxon>
        <taxon>Metazoa</taxon>
        <taxon>Ecdysozoa</taxon>
        <taxon>Arthropoda</taxon>
        <taxon>Hexapoda</taxon>
        <taxon>Insecta</taxon>
        <taxon>Pterygota</taxon>
        <taxon>Neoptera</taxon>
        <taxon>Endopterygota</taxon>
        <taxon>Hymenoptera</taxon>
        <taxon>Apocrita</taxon>
        <taxon>Aculeata</taxon>
        <taxon>Formicoidea</taxon>
        <taxon>Formicidae</taxon>
        <taxon>Myrmicinae</taxon>
        <taxon>Cardiocondyla</taxon>
    </lineage>
</organism>
<dbReference type="Proteomes" id="UP001430953">
    <property type="component" value="Unassembled WGS sequence"/>
</dbReference>
<comment type="caution">
    <text evidence="2">The sequence shown here is derived from an EMBL/GenBank/DDBJ whole genome shotgun (WGS) entry which is preliminary data.</text>
</comment>
<keyword evidence="3" id="KW-1185">Reference proteome</keyword>